<feature type="region of interest" description="Disordered" evidence="1">
    <location>
        <begin position="95"/>
        <end position="122"/>
    </location>
</feature>
<dbReference type="Pfam" id="PF08238">
    <property type="entry name" value="Sel1"/>
    <property type="match status" value="2"/>
</dbReference>
<dbReference type="InterPro" id="IPR006597">
    <property type="entry name" value="Sel1-like"/>
</dbReference>
<organism evidence="2 3">
    <name type="scientific">Acidovorax delafieldii</name>
    <name type="common">Pseudomonas delafieldii</name>
    <dbReference type="NCBI Taxonomy" id="47920"/>
    <lineage>
        <taxon>Bacteria</taxon>
        <taxon>Pseudomonadati</taxon>
        <taxon>Pseudomonadota</taxon>
        <taxon>Betaproteobacteria</taxon>
        <taxon>Burkholderiales</taxon>
        <taxon>Comamonadaceae</taxon>
        <taxon>Acidovorax</taxon>
    </lineage>
</organism>
<dbReference type="AlphaFoldDB" id="A0A561XQD0"/>
<dbReference type="SUPFAM" id="SSF81901">
    <property type="entry name" value="HCP-like"/>
    <property type="match status" value="1"/>
</dbReference>
<proteinExistence type="predicted"/>
<feature type="region of interest" description="Disordered" evidence="1">
    <location>
        <begin position="377"/>
        <end position="400"/>
    </location>
</feature>
<dbReference type="Proteomes" id="UP000321485">
    <property type="component" value="Unassembled WGS sequence"/>
</dbReference>
<name>A0A561XQD0_ACIDE</name>
<dbReference type="EMBL" id="VJWE01000012">
    <property type="protein sequence ID" value="TWG38308.1"/>
    <property type="molecule type" value="Genomic_DNA"/>
</dbReference>
<reference evidence="2 3" key="1">
    <citation type="journal article" date="2015" name="Stand. Genomic Sci.">
        <title>Genomic Encyclopedia of Bacterial and Archaeal Type Strains, Phase III: the genomes of soil and plant-associated and newly described type strains.</title>
        <authorList>
            <person name="Whitman W.B."/>
            <person name="Woyke T."/>
            <person name="Klenk H.P."/>
            <person name="Zhou Y."/>
            <person name="Lilburn T.G."/>
            <person name="Beck B.J."/>
            <person name="De Vos P."/>
            <person name="Vandamme P."/>
            <person name="Eisen J.A."/>
            <person name="Garrity G."/>
            <person name="Hugenholtz P."/>
            <person name="Kyrpides N.C."/>
        </authorList>
    </citation>
    <scope>NUCLEOTIDE SEQUENCE [LARGE SCALE GENOMIC DNA]</scope>
    <source>
        <strain evidence="2 3">DSM 64</strain>
    </source>
</reference>
<evidence type="ECO:0000256" key="1">
    <source>
        <dbReference type="SAM" id="MobiDB-lite"/>
    </source>
</evidence>
<dbReference type="InterPro" id="IPR050767">
    <property type="entry name" value="Sel1_AlgK"/>
</dbReference>
<dbReference type="SMART" id="SM00671">
    <property type="entry name" value="SEL1"/>
    <property type="match status" value="3"/>
</dbReference>
<gene>
    <name evidence="2" type="ORF">ATF69_2250</name>
</gene>
<feature type="compositionally biased region" description="Low complexity" evidence="1">
    <location>
        <begin position="378"/>
        <end position="394"/>
    </location>
</feature>
<evidence type="ECO:0000313" key="2">
    <source>
        <dbReference type="EMBL" id="TWG38308.1"/>
    </source>
</evidence>
<dbReference type="GeneID" id="51111314"/>
<feature type="region of interest" description="Disordered" evidence="1">
    <location>
        <begin position="215"/>
        <end position="234"/>
    </location>
</feature>
<sequence length="419" mass="44089">MTTTPATTARTHSTLGGAHAPQGIWRAIHGAVAQASGAACLVMAVVTAAPAQGSVRALPTPAEISDIDRASLNAASPQVPGSDDPTQEKMLQKLRSTAQRDGVPTRKPRAPPAPTTRSSGDLTPADAAWLLGLLALHGLAMPADPAQAQHWFERAQMLSHPLAPAGLAWCQLSGCVAAPNPSTAMHWIALVGRADPGLAKYLEWHAAKALAPLAEPRLPSPDRYPGSATPATTSPSLQKLLTQAVRAGNAQAGNELGLEFIASGDLEQAMVQFQSASAKSEAAAANARLLARRIQSGPNARTRSARYSAADWYAEAQRYHRGDGVPANYTEAVRLYQVAASSGDPQGRKMLELIFSRPLQGGAIDVAWMQQLAGLHIGTNSSPTGTTTAAPTSGWQREPSPLYDLVPLQWRTPGQVLRR</sequence>
<protein>
    <submittedName>
        <fullName evidence="2">Sel1 repeat-containing protein</fullName>
    </submittedName>
</protein>
<dbReference type="Gene3D" id="1.25.40.10">
    <property type="entry name" value="Tetratricopeptide repeat domain"/>
    <property type="match status" value="2"/>
</dbReference>
<accession>A0A561XQD0</accession>
<evidence type="ECO:0000313" key="3">
    <source>
        <dbReference type="Proteomes" id="UP000321485"/>
    </source>
</evidence>
<dbReference type="InterPro" id="IPR011990">
    <property type="entry name" value="TPR-like_helical_dom_sf"/>
</dbReference>
<dbReference type="RefSeq" id="WP_146870986.1">
    <property type="nucleotide sequence ID" value="NZ_VJWE01000012.1"/>
</dbReference>
<dbReference type="PANTHER" id="PTHR11102:SF160">
    <property type="entry name" value="ERAD-ASSOCIATED E3 UBIQUITIN-PROTEIN LIGASE COMPONENT HRD3"/>
    <property type="match status" value="1"/>
</dbReference>
<dbReference type="PANTHER" id="PTHR11102">
    <property type="entry name" value="SEL-1-LIKE PROTEIN"/>
    <property type="match status" value="1"/>
</dbReference>
<comment type="caution">
    <text evidence="2">The sequence shown here is derived from an EMBL/GenBank/DDBJ whole genome shotgun (WGS) entry which is preliminary data.</text>
</comment>